<dbReference type="EMBL" id="BSXT01018901">
    <property type="protein sequence ID" value="GMG15775.1"/>
    <property type="molecule type" value="Genomic_DNA"/>
</dbReference>
<dbReference type="OrthoDB" id="124985at2759"/>
<dbReference type="Proteomes" id="UP001165121">
    <property type="component" value="Unassembled WGS sequence"/>
</dbReference>
<evidence type="ECO:0000313" key="2">
    <source>
        <dbReference type="EMBL" id="GMG15775.1"/>
    </source>
</evidence>
<accession>A0A9W6YNK7</accession>
<evidence type="ECO:0000259" key="1">
    <source>
        <dbReference type="Pfam" id="PF10551"/>
    </source>
</evidence>
<protein>
    <submittedName>
        <fullName evidence="2">Unnamed protein product</fullName>
    </submittedName>
</protein>
<name>A0A9W6YNK7_9STRA</name>
<dbReference type="PANTHER" id="PTHR33977">
    <property type="entry name" value="ZINC ION BINDING PROTEIN"/>
    <property type="match status" value="1"/>
</dbReference>
<proteinExistence type="predicted"/>
<gene>
    <name evidence="2" type="ORF">Pfra01_002954500</name>
</gene>
<dbReference type="AlphaFoldDB" id="A0A9W6YNK7"/>
<dbReference type="PANTHER" id="PTHR33977:SF1">
    <property type="entry name" value="ZINC ION BINDING PROTEIN"/>
    <property type="match status" value="1"/>
</dbReference>
<dbReference type="InterPro" id="IPR018289">
    <property type="entry name" value="MULE_transposase_dom"/>
</dbReference>
<evidence type="ECO:0000313" key="3">
    <source>
        <dbReference type="Proteomes" id="UP001165121"/>
    </source>
</evidence>
<comment type="caution">
    <text evidence="2">The sequence shown here is derived from an EMBL/GenBank/DDBJ whole genome shotgun (WGS) entry which is preliminary data.</text>
</comment>
<reference evidence="2" key="1">
    <citation type="submission" date="2023-04" db="EMBL/GenBank/DDBJ databases">
        <title>Phytophthora fragariaefolia NBRC 109709.</title>
        <authorList>
            <person name="Ichikawa N."/>
            <person name="Sato H."/>
            <person name="Tonouchi N."/>
        </authorList>
    </citation>
    <scope>NUCLEOTIDE SEQUENCE</scope>
    <source>
        <strain evidence="2">NBRC 109709</strain>
    </source>
</reference>
<organism evidence="2 3">
    <name type="scientific">Phytophthora fragariaefolia</name>
    <dbReference type="NCBI Taxonomy" id="1490495"/>
    <lineage>
        <taxon>Eukaryota</taxon>
        <taxon>Sar</taxon>
        <taxon>Stramenopiles</taxon>
        <taxon>Oomycota</taxon>
        <taxon>Peronosporomycetes</taxon>
        <taxon>Peronosporales</taxon>
        <taxon>Peronosporaceae</taxon>
        <taxon>Phytophthora</taxon>
    </lineage>
</organism>
<dbReference type="Pfam" id="PF10551">
    <property type="entry name" value="MULE"/>
    <property type="match status" value="1"/>
</dbReference>
<feature type="domain" description="MULE transposase" evidence="1">
    <location>
        <begin position="102"/>
        <end position="201"/>
    </location>
</feature>
<sequence>MCREFGRSEDELPDLKKIQNFVGNYRRRHMGGTDARLAIKKMIGEILFSGKEDNHEPFTFAWKYDTYGNAAVGTESDSDPFLVGITTKNLLLQVSRDPKTFVMHVDGTYKLNNLEYPIVVVGLSDRARTFHLLALFVTSHQTETQFHEVFSALRWIYYRVTGSALQVAYVMGDADHAQFNALADVFGCDSPFRYLMCFFHVEVKLVEKTRRLPSDLALLVTADVYDLHFSCSNDEFKVRKLVTLTRWGLTSGLEYFTAYFKAQWLTGKFSA</sequence>
<keyword evidence="3" id="KW-1185">Reference proteome</keyword>